<dbReference type="Proteomes" id="UP000789739">
    <property type="component" value="Unassembled WGS sequence"/>
</dbReference>
<proteinExistence type="predicted"/>
<dbReference type="AlphaFoldDB" id="A0A9N9DMF0"/>
<reference evidence="1" key="1">
    <citation type="submission" date="2021-06" db="EMBL/GenBank/DDBJ databases">
        <authorList>
            <person name="Kallberg Y."/>
            <person name="Tangrot J."/>
            <person name="Rosling A."/>
        </authorList>
    </citation>
    <scope>NUCLEOTIDE SEQUENCE</scope>
    <source>
        <strain evidence="1">BR232B</strain>
    </source>
</reference>
<protein>
    <submittedName>
        <fullName evidence="1">9466_t:CDS:1</fullName>
    </submittedName>
</protein>
<dbReference type="EMBL" id="CAJVPI010002512">
    <property type="protein sequence ID" value="CAG8644582.1"/>
    <property type="molecule type" value="Genomic_DNA"/>
</dbReference>
<sequence>MEIPSSVDTEILSNVKTSVESGVEMNSVESGVKTSSVDTEIHLMIPLHHTLNDNCQAMVMMN</sequence>
<evidence type="ECO:0000313" key="2">
    <source>
        <dbReference type="Proteomes" id="UP000789739"/>
    </source>
</evidence>
<keyword evidence="2" id="KW-1185">Reference proteome</keyword>
<evidence type="ECO:0000313" key="1">
    <source>
        <dbReference type="EMBL" id="CAG8644582.1"/>
    </source>
</evidence>
<gene>
    <name evidence="1" type="ORF">PBRASI_LOCUS9957</name>
</gene>
<feature type="non-terminal residue" evidence="1">
    <location>
        <position position="62"/>
    </location>
</feature>
<name>A0A9N9DMF0_9GLOM</name>
<accession>A0A9N9DMF0</accession>
<organism evidence="1 2">
    <name type="scientific">Paraglomus brasilianum</name>
    <dbReference type="NCBI Taxonomy" id="144538"/>
    <lineage>
        <taxon>Eukaryota</taxon>
        <taxon>Fungi</taxon>
        <taxon>Fungi incertae sedis</taxon>
        <taxon>Mucoromycota</taxon>
        <taxon>Glomeromycotina</taxon>
        <taxon>Glomeromycetes</taxon>
        <taxon>Paraglomerales</taxon>
        <taxon>Paraglomeraceae</taxon>
        <taxon>Paraglomus</taxon>
    </lineage>
</organism>
<comment type="caution">
    <text evidence="1">The sequence shown here is derived from an EMBL/GenBank/DDBJ whole genome shotgun (WGS) entry which is preliminary data.</text>
</comment>